<protein>
    <submittedName>
        <fullName evidence="2">Uncharacterized protein</fullName>
    </submittedName>
</protein>
<dbReference type="EMBL" id="UYWX01001643">
    <property type="protein sequence ID" value="VDM21440.1"/>
    <property type="molecule type" value="Genomic_DNA"/>
</dbReference>
<sequence length="59" mass="5804">MGPTSGTAPVGWNIDQTIGSSGSVPYPHDDGGGAAAPGSGWTSQNPSAPPPPYAPPYPQ</sequence>
<evidence type="ECO:0000313" key="3">
    <source>
        <dbReference type="Proteomes" id="UP000274429"/>
    </source>
</evidence>
<name>A0A3P7EEQ3_HYDTA</name>
<reference evidence="2 3" key="1">
    <citation type="submission" date="2018-11" db="EMBL/GenBank/DDBJ databases">
        <authorList>
            <consortium name="Pathogen Informatics"/>
        </authorList>
    </citation>
    <scope>NUCLEOTIDE SEQUENCE [LARGE SCALE GENOMIC DNA]</scope>
</reference>
<accession>A0A3P7EEQ3</accession>
<evidence type="ECO:0000256" key="1">
    <source>
        <dbReference type="SAM" id="MobiDB-lite"/>
    </source>
</evidence>
<feature type="region of interest" description="Disordered" evidence="1">
    <location>
        <begin position="1"/>
        <end position="59"/>
    </location>
</feature>
<keyword evidence="3" id="KW-1185">Reference proteome</keyword>
<proteinExistence type="predicted"/>
<dbReference type="AlphaFoldDB" id="A0A3P7EEQ3"/>
<dbReference type="Proteomes" id="UP000274429">
    <property type="component" value="Unassembled WGS sequence"/>
</dbReference>
<feature type="compositionally biased region" description="Polar residues" evidence="1">
    <location>
        <begin position="14"/>
        <end position="23"/>
    </location>
</feature>
<feature type="compositionally biased region" description="Pro residues" evidence="1">
    <location>
        <begin position="47"/>
        <end position="59"/>
    </location>
</feature>
<gene>
    <name evidence="2" type="ORF">TTAC_LOCUS2888</name>
</gene>
<evidence type="ECO:0000313" key="2">
    <source>
        <dbReference type="EMBL" id="VDM21440.1"/>
    </source>
</evidence>
<organism evidence="2 3">
    <name type="scientific">Hydatigena taeniaeformis</name>
    <name type="common">Feline tapeworm</name>
    <name type="synonym">Taenia taeniaeformis</name>
    <dbReference type="NCBI Taxonomy" id="6205"/>
    <lineage>
        <taxon>Eukaryota</taxon>
        <taxon>Metazoa</taxon>
        <taxon>Spiralia</taxon>
        <taxon>Lophotrochozoa</taxon>
        <taxon>Platyhelminthes</taxon>
        <taxon>Cestoda</taxon>
        <taxon>Eucestoda</taxon>
        <taxon>Cyclophyllidea</taxon>
        <taxon>Taeniidae</taxon>
        <taxon>Hydatigera</taxon>
    </lineage>
</organism>